<dbReference type="SMART" id="SM00829">
    <property type="entry name" value="PKS_ER"/>
    <property type="match status" value="1"/>
</dbReference>
<dbReference type="InterPro" id="IPR013154">
    <property type="entry name" value="ADH-like_N"/>
</dbReference>
<name>Q0RGJ0_FRAAA</name>
<keyword evidence="4 6" id="KW-0862">Zinc</keyword>
<dbReference type="AlphaFoldDB" id="Q0RGJ0"/>
<evidence type="ECO:0000256" key="3">
    <source>
        <dbReference type="ARBA" id="ARBA00022723"/>
    </source>
</evidence>
<dbReference type="GO" id="GO:0008270">
    <property type="term" value="F:zinc ion binding"/>
    <property type="evidence" value="ECO:0007669"/>
    <property type="project" value="InterPro"/>
</dbReference>
<organism evidence="8 9">
    <name type="scientific">Frankia alni (strain DSM 45986 / CECT 9034 / ACN14a)</name>
    <dbReference type="NCBI Taxonomy" id="326424"/>
    <lineage>
        <taxon>Bacteria</taxon>
        <taxon>Bacillati</taxon>
        <taxon>Actinomycetota</taxon>
        <taxon>Actinomycetes</taxon>
        <taxon>Frankiales</taxon>
        <taxon>Frankiaceae</taxon>
        <taxon>Frankia</taxon>
    </lineage>
</organism>
<dbReference type="STRING" id="326424.FRAAL4756"/>
<dbReference type="RefSeq" id="WP_011605871.1">
    <property type="nucleotide sequence ID" value="NC_008278.1"/>
</dbReference>
<dbReference type="HOGENOM" id="CLU_026673_14_1_11"/>
<dbReference type="InterPro" id="IPR011032">
    <property type="entry name" value="GroES-like_sf"/>
</dbReference>
<dbReference type="Proteomes" id="UP000000657">
    <property type="component" value="Chromosome"/>
</dbReference>
<keyword evidence="3 6" id="KW-0479">Metal-binding</keyword>
<dbReference type="PANTHER" id="PTHR43350:SF21">
    <property type="entry name" value="S-NITROSOMYCOTHIOL REDUCTASE MSCR"/>
    <property type="match status" value="1"/>
</dbReference>
<proteinExistence type="inferred from homology"/>
<dbReference type="eggNOG" id="COG1062">
    <property type="taxonomic scope" value="Bacteria"/>
</dbReference>
<evidence type="ECO:0000256" key="5">
    <source>
        <dbReference type="ARBA" id="ARBA00023002"/>
    </source>
</evidence>
<protein>
    <submittedName>
        <fullName evidence="8">Aryl-alcohol dehydrogenase (Benzyl alcohol dehydrogenase) (BADH)</fullName>
        <ecNumber evidence="8">1.1.1.90</ecNumber>
    </submittedName>
</protein>
<feature type="domain" description="Enoyl reductase (ER)" evidence="7">
    <location>
        <begin position="16"/>
        <end position="361"/>
    </location>
</feature>
<dbReference type="PANTHER" id="PTHR43350">
    <property type="entry name" value="NAD-DEPENDENT ALCOHOL DEHYDROGENASE"/>
    <property type="match status" value="1"/>
</dbReference>
<evidence type="ECO:0000256" key="4">
    <source>
        <dbReference type="ARBA" id="ARBA00022833"/>
    </source>
</evidence>
<dbReference type="InterPro" id="IPR036291">
    <property type="entry name" value="NAD(P)-bd_dom_sf"/>
</dbReference>
<dbReference type="FunFam" id="3.40.50.720:FF:000003">
    <property type="entry name" value="S-(hydroxymethyl)glutathione dehydrogenase"/>
    <property type="match status" value="1"/>
</dbReference>
<dbReference type="InterPro" id="IPR013149">
    <property type="entry name" value="ADH-like_C"/>
</dbReference>
<reference evidence="8 9" key="1">
    <citation type="journal article" date="2007" name="Genome Res.">
        <title>Genome characteristics of facultatively symbiotic Frankia sp. strains reflect host range and host plant biogeography.</title>
        <authorList>
            <person name="Normand P."/>
            <person name="Lapierre P."/>
            <person name="Tisa L.S."/>
            <person name="Gogarten J.P."/>
            <person name="Alloisio N."/>
            <person name="Bagnarol E."/>
            <person name="Bassi C.A."/>
            <person name="Berry A.M."/>
            <person name="Bickhart D.M."/>
            <person name="Choisne N."/>
            <person name="Couloux A."/>
            <person name="Cournoyer B."/>
            <person name="Cruveiller S."/>
            <person name="Daubin V."/>
            <person name="Demange N."/>
            <person name="Francino M.P."/>
            <person name="Goltsman E."/>
            <person name="Huang Y."/>
            <person name="Kopp O.R."/>
            <person name="Labarre L."/>
            <person name="Lapidus A."/>
            <person name="Lavire C."/>
            <person name="Marechal J."/>
            <person name="Martinez M."/>
            <person name="Mastronunzio J.E."/>
            <person name="Mullin B.C."/>
            <person name="Niemann J."/>
            <person name="Pujic P."/>
            <person name="Rawnsley T."/>
            <person name="Rouy Z."/>
            <person name="Schenowitz C."/>
            <person name="Sellstedt A."/>
            <person name="Tavares F."/>
            <person name="Tomkins J.P."/>
            <person name="Vallenet D."/>
            <person name="Valverde C."/>
            <person name="Wall L.G."/>
            <person name="Wang Y."/>
            <person name="Medigue C."/>
            <person name="Benson D.R."/>
        </authorList>
    </citation>
    <scope>NUCLEOTIDE SEQUENCE [LARGE SCALE GENOMIC DNA]</scope>
    <source>
        <strain evidence="9">DSM 45986 / CECT 9034 / ACN14a</strain>
    </source>
</reference>
<dbReference type="Gene3D" id="3.90.180.10">
    <property type="entry name" value="Medium-chain alcohol dehydrogenases, catalytic domain"/>
    <property type="match status" value="1"/>
</dbReference>
<dbReference type="PROSITE" id="PS00059">
    <property type="entry name" value="ADH_ZINC"/>
    <property type="match status" value="1"/>
</dbReference>
<comment type="cofactor">
    <cofactor evidence="1 6">
        <name>Zn(2+)</name>
        <dbReference type="ChEBI" id="CHEBI:29105"/>
    </cofactor>
</comment>
<dbReference type="EMBL" id="CT573213">
    <property type="protein sequence ID" value="CAJ63397.1"/>
    <property type="molecule type" value="Genomic_DNA"/>
</dbReference>
<dbReference type="GO" id="GO:0018456">
    <property type="term" value="F:aryl-alcohol dehydrogenase (NAD+) activity"/>
    <property type="evidence" value="ECO:0007669"/>
    <property type="project" value="UniProtKB-EC"/>
</dbReference>
<keyword evidence="9" id="KW-1185">Reference proteome</keyword>
<dbReference type="InterPro" id="IPR002328">
    <property type="entry name" value="ADH_Zn_CS"/>
</dbReference>
<dbReference type="SUPFAM" id="SSF51735">
    <property type="entry name" value="NAD(P)-binding Rossmann-fold domains"/>
    <property type="match status" value="1"/>
</dbReference>
<dbReference type="Pfam" id="PF00107">
    <property type="entry name" value="ADH_zinc_N"/>
    <property type="match status" value="1"/>
</dbReference>
<dbReference type="EC" id="1.1.1.90" evidence="8"/>
<evidence type="ECO:0000313" key="8">
    <source>
        <dbReference type="EMBL" id="CAJ63397.1"/>
    </source>
</evidence>
<evidence type="ECO:0000256" key="6">
    <source>
        <dbReference type="RuleBase" id="RU361277"/>
    </source>
</evidence>
<gene>
    <name evidence="8" type="primary">xylB</name>
    <name evidence="8" type="ordered locus">FRAAL4756</name>
</gene>
<dbReference type="OrthoDB" id="334894at2"/>
<dbReference type="Gene3D" id="3.40.50.720">
    <property type="entry name" value="NAD(P)-binding Rossmann-like Domain"/>
    <property type="match status" value="1"/>
</dbReference>
<dbReference type="Pfam" id="PF08240">
    <property type="entry name" value="ADH_N"/>
    <property type="match status" value="1"/>
</dbReference>
<dbReference type="InterPro" id="IPR020843">
    <property type="entry name" value="ER"/>
</dbReference>
<dbReference type="CDD" id="cd08278">
    <property type="entry name" value="benzyl_alcohol_DH"/>
    <property type="match status" value="1"/>
</dbReference>
<evidence type="ECO:0000256" key="1">
    <source>
        <dbReference type="ARBA" id="ARBA00001947"/>
    </source>
</evidence>
<dbReference type="SUPFAM" id="SSF50129">
    <property type="entry name" value="GroES-like"/>
    <property type="match status" value="1"/>
</dbReference>
<evidence type="ECO:0000313" key="9">
    <source>
        <dbReference type="Proteomes" id="UP000000657"/>
    </source>
</evidence>
<dbReference type="KEGG" id="fal:FRAAL4756"/>
<evidence type="ECO:0000256" key="2">
    <source>
        <dbReference type="ARBA" id="ARBA00008072"/>
    </source>
</evidence>
<comment type="similarity">
    <text evidence="2 6">Belongs to the zinc-containing alcohol dehydrogenase family.</text>
</comment>
<evidence type="ECO:0000259" key="7">
    <source>
        <dbReference type="SMART" id="SM00829"/>
    </source>
</evidence>
<accession>Q0RGJ0</accession>
<sequence>MQITAAVAHASGGPLGIETLELDDPRPDEILVRLDATGLCHTDLAILDQVPLRWPAVLGHEGAGVVVRVGASVRALAPGDHVVLVAASCGDCASCRGGQPSYCLCYQSLNLGGGRRPDGSWTHRQHGRPAFGSFFGQSSFATYALATERNAVRVDADLPLQLMATLGCGVLTGAGAVLNTLRVRPASSVAVFGAGAVGLAAVMAARIAGCASITAVDTRPQRLRLAAELGADRTIDAGDTDAVAVLEKSGGVDYAVEAAGHVAVMQQAVAALAPGGEAALVGVTLGQSVRLDPTLLQSRGLTVRGTLAAGRGSPADLVGRLAGHWREGRLPIERLVTVFDFADIGTVVERARAGSVLKAVLRMPHLE</sequence>
<keyword evidence="5 8" id="KW-0560">Oxidoreductase</keyword>